<dbReference type="InterPro" id="IPR003594">
    <property type="entry name" value="HATPase_dom"/>
</dbReference>
<evidence type="ECO:0000256" key="2">
    <source>
        <dbReference type="ARBA" id="ARBA00012438"/>
    </source>
</evidence>
<evidence type="ECO:0000259" key="10">
    <source>
        <dbReference type="PROSITE" id="PS50109"/>
    </source>
</evidence>
<dbReference type="InterPro" id="IPR036890">
    <property type="entry name" value="HATPase_C_sf"/>
</dbReference>
<keyword evidence="6 12" id="KW-0418">Kinase</keyword>
<feature type="transmembrane region" description="Helical" evidence="9">
    <location>
        <begin position="302"/>
        <end position="323"/>
    </location>
</feature>
<evidence type="ECO:0000256" key="6">
    <source>
        <dbReference type="ARBA" id="ARBA00022777"/>
    </source>
</evidence>
<evidence type="ECO:0000256" key="7">
    <source>
        <dbReference type="ARBA" id="ARBA00022840"/>
    </source>
</evidence>
<dbReference type="InterPro" id="IPR036097">
    <property type="entry name" value="HisK_dim/P_sf"/>
</dbReference>
<dbReference type="PANTHER" id="PTHR43065">
    <property type="entry name" value="SENSOR HISTIDINE KINASE"/>
    <property type="match status" value="1"/>
</dbReference>
<dbReference type="SMART" id="SM00387">
    <property type="entry name" value="HATPase_c"/>
    <property type="match status" value="1"/>
</dbReference>
<dbReference type="CDD" id="cd06225">
    <property type="entry name" value="HAMP"/>
    <property type="match status" value="1"/>
</dbReference>
<comment type="caution">
    <text evidence="12">The sequence shown here is derived from an EMBL/GenBank/DDBJ whole genome shotgun (WGS) entry which is preliminary data.</text>
</comment>
<dbReference type="Gene3D" id="3.30.565.10">
    <property type="entry name" value="Histidine kinase-like ATPase, C-terminal domain"/>
    <property type="match status" value="1"/>
</dbReference>
<dbReference type="InterPro" id="IPR003661">
    <property type="entry name" value="HisK_dim/P_dom"/>
</dbReference>
<dbReference type="SUPFAM" id="SSF158472">
    <property type="entry name" value="HAMP domain-like"/>
    <property type="match status" value="1"/>
</dbReference>
<keyword evidence="9" id="KW-0472">Membrane</keyword>
<feature type="transmembrane region" description="Helical" evidence="9">
    <location>
        <begin position="191"/>
        <end position="211"/>
    </location>
</feature>
<reference evidence="12" key="1">
    <citation type="submission" date="2019-08" db="EMBL/GenBank/DDBJ databases">
        <authorList>
            <person name="Kucharzyk K."/>
            <person name="Murdoch R.W."/>
            <person name="Higgins S."/>
            <person name="Loffler F."/>
        </authorList>
    </citation>
    <scope>NUCLEOTIDE SEQUENCE</scope>
</reference>
<organism evidence="12">
    <name type="scientific">bioreactor metagenome</name>
    <dbReference type="NCBI Taxonomy" id="1076179"/>
    <lineage>
        <taxon>unclassified sequences</taxon>
        <taxon>metagenomes</taxon>
        <taxon>ecological metagenomes</taxon>
    </lineage>
</organism>
<dbReference type="Gene3D" id="1.10.287.130">
    <property type="match status" value="1"/>
</dbReference>
<keyword evidence="5" id="KW-0547">Nucleotide-binding</keyword>
<dbReference type="SUPFAM" id="SSF55874">
    <property type="entry name" value="ATPase domain of HSP90 chaperone/DNA topoisomerase II/histidine kinase"/>
    <property type="match status" value="1"/>
</dbReference>
<feature type="transmembrane region" description="Helical" evidence="9">
    <location>
        <begin position="231"/>
        <end position="250"/>
    </location>
</feature>
<dbReference type="Pfam" id="PF00512">
    <property type="entry name" value="HisKA"/>
    <property type="match status" value="1"/>
</dbReference>
<dbReference type="PROSITE" id="PS50109">
    <property type="entry name" value="HIS_KIN"/>
    <property type="match status" value="1"/>
</dbReference>
<feature type="transmembrane region" description="Helical" evidence="9">
    <location>
        <begin position="647"/>
        <end position="666"/>
    </location>
</feature>
<evidence type="ECO:0000256" key="4">
    <source>
        <dbReference type="ARBA" id="ARBA00022679"/>
    </source>
</evidence>
<dbReference type="AlphaFoldDB" id="A0A644WYJ0"/>
<feature type="transmembrane region" description="Helical" evidence="9">
    <location>
        <begin position="262"/>
        <end position="282"/>
    </location>
</feature>
<gene>
    <name evidence="12" type="primary">sasA_156</name>
    <name evidence="12" type="ORF">SDC9_55195</name>
</gene>
<protein>
    <recommendedName>
        <fullName evidence="2">histidine kinase</fullName>
        <ecNumber evidence="2">2.7.13.3</ecNumber>
    </recommendedName>
</protein>
<sequence>MIILFSILNIIDIENHYTKSITQKIQIKVSEEFNRLNAEGERFVYYKGSLISWTDNNITLPKDFSPIIQSNFIKLPNGYYILKQEKKNDSIILYVSLIKKEYPINNSYLRNEFNPKFDIEHNSDIDIAFKKNNYPIKLNGEEIFYLDFSNFDHNSNSFLSYILSFLYLFIVFLISKLILSIVNPYRKYTKWISIILAYIILFVVLKIFDIYSIICNVEFSKLLVVINNFEFSVIEIFTIQILIYFILSNLDFKFKSYKSKLFNQTLLIPITWTYFYLIKILLEGFNKPISLADIINFDGQVIILLLQIMLGSYTLYIVAKNILIQFDNTSKFSKWTSSTLILYSILSIIFLINKLPFISILAIIISLFILLLSISKEKIAKKKLSPILYYVLILILFSIINGVFIYSYNTQKEMVFLKTALNKISKSEDKEVEAILLKIEKKIYSDKQINSIESNKTNKELEIYILNNYLQELNKIYSTDIIICYSDEALFIPPLGKHTNSKEYFKTRVQDSRLVINSKSIYRESTDLTEKAYIGYFELNHQNQTRLIFIDCIEKKASKEMGYPDLLINQEAKDKSSQMDLDYYGVYQHNNLVLQFGNYNYSMDLNYTPNNWYKENGYLHYVVNNLRNNTIWVGSIKEQTLFDKLSIPSYLFLFSSIILLIIILILNPRRIFSIGGLTLSNSLQITLISIFLISFIVFGSIAIKYFNQLNDKTNKDILIEKTQSISYEIKDIFENPKLSNDDIYYELVNLSNTFLTDINLYDNKGFLLNTSRPTIFSQGIISRYINSDALKQLKGSTSPLIYQKERIGNRDYYASYMRIVNKDQQEIGYLHIPYIIKQKNLEDKILEFISAFINIYILWITLVLIVSILLSNFITRPLRQLQEKLHLVQLDKQNEKIKWKRKDELGNLILSYNSMIEKLDESAKLLLKKEREGAWREMAKQVAHDIKNPLTPMKLSIQQLQRLQSTDIVKFHELFQEVTPALIEQINTLSEIASEFSDYAKDKINLSEITNIDQCLRSTINIYENQDNIKINYSNPFANTIQVIGDKQQYIRIFNNLIKNSVQALHNKEDGLIEIFVEKEDDHCKISIKDNGSGINPENIDKVFSTQFTTKTDGSGLGLSIVKSIIEMIGGEIDFVSQENKGTTFNVYLPIWKQ</sequence>
<keyword evidence="9" id="KW-1133">Transmembrane helix</keyword>
<evidence type="ECO:0000256" key="9">
    <source>
        <dbReference type="SAM" id="Phobius"/>
    </source>
</evidence>
<keyword evidence="9" id="KW-0812">Transmembrane</keyword>
<feature type="transmembrane region" description="Helical" evidence="9">
    <location>
        <begin position="387"/>
        <end position="408"/>
    </location>
</feature>
<dbReference type="SMART" id="SM00304">
    <property type="entry name" value="HAMP"/>
    <property type="match status" value="1"/>
</dbReference>
<keyword evidence="4 12" id="KW-0808">Transferase</keyword>
<dbReference type="EC" id="2.7.13.3" evidence="2"/>
<evidence type="ECO:0000313" key="12">
    <source>
        <dbReference type="EMBL" id="MPM08879.1"/>
    </source>
</evidence>
<feature type="transmembrane region" description="Helical" evidence="9">
    <location>
        <begin position="687"/>
        <end position="706"/>
    </location>
</feature>
<dbReference type="EMBL" id="VSSQ01001501">
    <property type="protein sequence ID" value="MPM08879.1"/>
    <property type="molecule type" value="Genomic_DNA"/>
</dbReference>
<feature type="transmembrane region" description="Helical" evidence="9">
    <location>
        <begin position="158"/>
        <end position="179"/>
    </location>
</feature>
<dbReference type="GO" id="GO:0005524">
    <property type="term" value="F:ATP binding"/>
    <property type="evidence" value="ECO:0007669"/>
    <property type="project" value="UniProtKB-KW"/>
</dbReference>
<feature type="domain" description="HAMP" evidence="11">
    <location>
        <begin position="872"/>
        <end position="924"/>
    </location>
</feature>
<name>A0A644WYJ0_9ZZZZ</name>
<feature type="transmembrane region" description="Helical" evidence="9">
    <location>
        <begin position="848"/>
        <end position="874"/>
    </location>
</feature>
<evidence type="ECO:0000256" key="3">
    <source>
        <dbReference type="ARBA" id="ARBA00022553"/>
    </source>
</evidence>
<dbReference type="PANTHER" id="PTHR43065:SF46">
    <property type="entry name" value="C4-DICARBOXYLATE TRANSPORT SENSOR PROTEIN DCTB"/>
    <property type="match status" value="1"/>
</dbReference>
<dbReference type="InterPro" id="IPR004358">
    <property type="entry name" value="Sig_transdc_His_kin-like_C"/>
</dbReference>
<dbReference type="PRINTS" id="PR00344">
    <property type="entry name" value="BCTRLSENSOR"/>
</dbReference>
<dbReference type="PROSITE" id="PS50885">
    <property type="entry name" value="HAMP"/>
    <property type="match status" value="1"/>
</dbReference>
<keyword evidence="7" id="KW-0067">ATP-binding</keyword>
<evidence type="ECO:0000256" key="8">
    <source>
        <dbReference type="ARBA" id="ARBA00023012"/>
    </source>
</evidence>
<dbReference type="SUPFAM" id="SSF47384">
    <property type="entry name" value="Homodimeric domain of signal transducing histidine kinase"/>
    <property type="match status" value="1"/>
</dbReference>
<evidence type="ECO:0000256" key="1">
    <source>
        <dbReference type="ARBA" id="ARBA00000085"/>
    </source>
</evidence>
<dbReference type="Gene3D" id="6.10.340.10">
    <property type="match status" value="1"/>
</dbReference>
<evidence type="ECO:0000256" key="5">
    <source>
        <dbReference type="ARBA" id="ARBA00022741"/>
    </source>
</evidence>
<dbReference type="InterPro" id="IPR003660">
    <property type="entry name" value="HAMP_dom"/>
</dbReference>
<keyword evidence="3" id="KW-0597">Phosphoprotein</keyword>
<evidence type="ECO:0000259" key="11">
    <source>
        <dbReference type="PROSITE" id="PS50885"/>
    </source>
</evidence>
<dbReference type="Pfam" id="PF02518">
    <property type="entry name" value="HATPase_c"/>
    <property type="match status" value="1"/>
</dbReference>
<dbReference type="GO" id="GO:0016020">
    <property type="term" value="C:membrane"/>
    <property type="evidence" value="ECO:0007669"/>
    <property type="project" value="InterPro"/>
</dbReference>
<proteinExistence type="predicted"/>
<dbReference type="SMART" id="SM00388">
    <property type="entry name" value="HisKA"/>
    <property type="match status" value="1"/>
</dbReference>
<feature type="domain" description="Histidine kinase" evidence="10">
    <location>
        <begin position="941"/>
        <end position="1153"/>
    </location>
</feature>
<dbReference type="CDD" id="cd00082">
    <property type="entry name" value="HisKA"/>
    <property type="match status" value="1"/>
</dbReference>
<dbReference type="GO" id="GO:0000155">
    <property type="term" value="F:phosphorelay sensor kinase activity"/>
    <property type="evidence" value="ECO:0007669"/>
    <property type="project" value="InterPro"/>
</dbReference>
<accession>A0A644WYJ0</accession>
<comment type="catalytic activity">
    <reaction evidence="1">
        <text>ATP + protein L-histidine = ADP + protein N-phospho-L-histidine.</text>
        <dbReference type="EC" id="2.7.13.3"/>
    </reaction>
</comment>
<keyword evidence="8" id="KW-0902">Two-component regulatory system</keyword>
<feature type="transmembrane region" description="Helical" evidence="9">
    <location>
        <begin position="335"/>
        <end position="352"/>
    </location>
</feature>
<dbReference type="InterPro" id="IPR005467">
    <property type="entry name" value="His_kinase_dom"/>
</dbReference>